<feature type="transmembrane region" description="Helical" evidence="1">
    <location>
        <begin position="73"/>
        <end position="92"/>
    </location>
</feature>
<organism evidence="2 3">
    <name type="scientific">Dysgonomonas termitidis</name>
    <dbReference type="NCBI Taxonomy" id="1516126"/>
    <lineage>
        <taxon>Bacteria</taxon>
        <taxon>Pseudomonadati</taxon>
        <taxon>Bacteroidota</taxon>
        <taxon>Bacteroidia</taxon>
        <taxon>Bacteroidales</taxon>
        <taxon>Dysgonomonadaceae</taxon>
        <taxon>Dysgonomonas</taxon>
    </lineage>
</organism>
<gene>
    <name evidence="2" type="ORF">ACFO6W_04965</name>
</gene>
<comment type="caution">
    <text evidence="2">The sequence shown here is derived from an EMBL/GenBank/DDBJ whole genome shotgun (WGS) entry which is preliminary data.</text>
</comment>
<reference evidence="3" key="1">
    <citation type="journal article" date="2019" name="Int. J. Syst. Evol. Microbiol.">
        <title>The Global Catalogue of Microorganisms (GCM) 10K type strain sequencing project: providing services to taxonomists for standard genome sequencing and annotation.</title>
        <authorList>
            <consortium name="The Broad Institute Genomics Platform"/>
            <consortium name="The Broad Institute Genome Sequencing Center for Infectious Disease"/>
            <person name="Wu L."/>
            <person name="Ma J."/>
        </authorList>
    </citation>
    <scope>NUCLEOTIDE SEQUENCE [LARGE SCALE GENOMIC DNA]</scope>
    <source>
        <strain evidence="3">CCUG 66188</strain>
    </source>
</reference>
<evidence type="ECO:0000313" key="3">
    <source>
        <dbReference type="Proteomes" id="UP001596023"/>
    </source>
</evidence>
<evidence type="ECO:0008006" key="4">
    <source>
        <dbReference type="Google" id="ProtNLM"/>
    </source>
</evidence>
<keyword evidence="1" id="KW-1133">Transmembrane helix</keyword>
<keyword evidence="3" id="KW-1185">Reference proteome</keyword>
<keyword evidence="1" id="KW-0472">Membrane</keyword>
<evidence type="ECO:0000256" key="1">
    <source>
        <dbReference type="SAM" id="Phobius"/>
    </source>
</evidence>
<proteinExistence type="predicted"/>
<evidence type="ECO:0000313" key="2">
    <source>
        <dbReference type="EMBL" id="MFC4673035.1"/>
    </source>
</evidence>
<dbReference type="RefSeq" id="WP_379994263.1">
    <property type="nucleotide sequence ID" value="NZ_JBHSGN010000043.1"/>
</dbReference>
<keyword evidence="1" id="KW-0812">Transmembrane</keyword>
<feature type="transmembrane region" description="Helical" evidence="1">
    <location>
        <begin position="39"/>
        <end position="67"/>
    </location>
</feature>
<dbReference type="Proteomes" id="UP001596023">
    <property type="component" value="Unassembled WGS sequence"/>
</dbReference>
<name>A0ABV9KS98_9BACT</name>
<dbReference type="EMBL" id="JBHSGN010000043">
    <property type="protein sequence ID" value="MFC4673035.1"/>
    <property type="molecule type" value="Genomic_DNA"/>
</dbReference>
<sequence>MNIEELIKGYMKKKVLYPYTLERKSDVLRLTISPKNSNGLLLLGCTILFSGLFLFHIGMLILIFPILDITLEFILINSIVSLLEIFVILYFFSSYWWKRKGLEIFILHSNKLEYVLVNKPFKTKKHIFDFEKLEIGYQSGEDFYSEEDILLDVELDLEKVVGNYPIQFYMDEGLQIVHSELKIPIEVIRKIKEEYLLNQKNLLDQQQTEIQLTR</sequence>
<accession>A0ABV9KS98</accession>
<protein>
    <recommendedName>
        <fullName evidence="4">YcxB-like protein domain-containing protein</fullName>
    </recommendedName>
</protein>